<evidence type="ECO:0000313" key="1">
    <source>
        <dbReference type="EMBL" id="VDK52270.1"/>
    </source>
</evidence>
<gene>
    <name evidence="1" type="ORF">DILT_LOCUS1896</name>
</gene>
<sequence length="122" mass="14166">MRSSKPRSGASLRLLPPWHGPRTIKADGNIHQGAWAYGRARENSDGRLGYRDRHPALGEEVSDISHELREELRSLIDLRVSAEEHNITRVRYHFSRCPKEWELLHVDVDERQTEHRALRKAA</sequence>
<evidence type="ECO:0000313" key="2">
    <source>
        <dbReference type="Proteomes" id="UP000281553"/>
    </source>
</evidence>
<dbReference type="Proteomes" id="UP000281553">
    <property type="component" value="Unassembled WGS sequence"/>
</dbReference>
<organism evidence="1 2">
    <name type="scientific">Dibothriocephalus latus</name>
    <name type="common">Fish tapeworm</name>
    <name type="synonym">Diphyllobothrium latum</name>
    <dbReference type="NCBI Taxonomy" id="60516"/>
    <lineage>
        <taxon>Eukaryota</taxon>
        <taxon>Metazoa</taxon>
        <taxon>Spiralia</taxon>
        <taxon>Lophotrochozoa</taxon>
        <taxon>Platyhelminthes</taxon>
        <taxon>Cestoda</taxon>
        <taxon>Eucestoda</taxon>
        <taxon>Diphyllobothriidea</taxon>
        <taxon>Diphyllobothriidae</taxon>
        <taxon>Dibothriocephalus</taxon>
    </lineage>
</organism>
<protein>
    <submittedName>
        <fullName evidence="1">Uncharacterized protein</fullName>
    </submittedName>
</protein>
<proteinExistence type="predicted"/>
<keyword evidence="2" id="KW-1185">Reference proteome</keyword>
<dbReference type="EMBL" id="UYRU01016732">
    <property type="protein sequence ID" value="VDK52270.1"/>
    <property type="molecule type" value="Genomic_DNA"/>
</dbReference>
<reference evidence="1 2" key="1">
    <citation type="submission" date="2018-11" db="EMBL/GenBank/DDBJ databases">
        <authorList>
            <consortium name="Pathogen Informatics"/>
        </authorList>
    </citation>
    <scope>NUCLEOTIDE SEQUENCE [LARGE SCALE GENOMIC DNA]</scope>
</reference>
<name>A0A3P6RB35_DIBLA</name>
<accession>A0A3P6RB35</accession>
<dbReference type="AlphaFoldDB" id="A0A3P6RB35"/>
<feature type="non-terminal residue" evidence="1">
    <location>
        <position position="122"/>
    </location>
</feature>